<dbReference type="Proteomes" id="UP000317422">
    <property type="component" value="Unassembled WGS sequence"/>
</dbReference>
<protein>
    <submittedName>
        <fullName evidence="3">Cytochrome P450</fullName>
    </submittedName>
</protein>
<dbReference type="InterPro" id="IPR036396">
    <property type="entry name" value="Cyt_P450_sf"/>
</dbReference>
<dbReference type="PRINTS" id="PR00359">
    <property type="entry name" value="BP450"/>
</dbReference>
<dbReference type="OrthoDB" id="4133219at2"/>
<dbReference type="PANTHER" id="PTHR46696">
    <property type="entry name" value="P450, PUTATIVE (EUROFUNG)-RELATED"/>
    <property type="match status" value="1"/>
</dbReference>
<feature type="region of interest" description="Disordered" evidence="2">
    <location>
        <begin position="1"/>
        <end position="34"/>
    </location>
</feature>
<accession>A0A543NJG5</accession>
<dbReference type="GO" id="GO:0020037">
    <property type="term" value="F:heme binding"/>
    <property type="evidence" value="ECO:0007669"/>
    <property type="project" value="InterPro"/>
</dbReference>
<dbReference type="PANTHER" id="PTHR46696:SF1">
    <property type="entry name" value="CYTOCHROME P450 YJIB-RELATED"/>
    <property type="match status" value="1"/>
</dbReference>
<dbReference type="InterPro" id="IPR002397">
    <property type="entry name" value="Cyt_P450_B"/>
</dbReference>
<comment type="similarity">
    <text evidence="1">Belongs to the cytochrome P450 family.</text>
</comment>
<keyword evidence="4" id="KW-1185">Reference proteome</keyword>
<gene>
    <name evidence="3" type="ORF">FHX37_1883</name>
</gene>
<proteinExistence type="inferred from homology"/>
<evidence type="ECO:0000313" key="4">
    <source>
        <dbReference type="Proteomes" id="UP000317422"/>
    </source>
</evidence>
<comment type="caution">
    <text evidence="3">The sequence shown here is derived from an EMBL/GenBank/DDBJ whole genome shotgun (WGS) entry which is preliminary data.</text>
</comment>
<feature type="compositionally biased region" description="Pro residues" evidence="2">
    <location>
        <begin position="1"/>
        <end position="17"/>
    </location>
</feature>
<dbReference type="SUPFAM" id="SSF48264">
    <property type="entry name" value="Cytochrome P450"/>
    <property type="match status" value="1"/>
</dbReference>
<dbReference type="GO" id="GO:0004497">
    <property type="term" value="F:monooxygenase activity"/>
    <property type="evidence" value="ECO:0007669"/>
    <property type="project" value="InterPro"/>
</dbReference>
<evidence type="ECO:0000256" key="1">
    <source>
        <dbReference type="ARBA" id="ARBA00010617"/>
    </source>
</evidence>
<evidence type="ECO:0000313" key="3">
    <source>
        <dbReference type="EMBL" id="TQN31959.1"/>
    </source>
</evidence>
<feature type="region of interest" description="Disordered" evidence="2">
    <location>
        <begin position="420"/>
        <end position="442"/>
    </location>
</feature>
<evidence type="ECO:0000256" key="2">
    <source>
        <dbReference type="SAM" id="MobiDB-lite"/>
    </source>
</evidence>
<dbReference type="GO" id="GO:0005506">
    <property type="term" value="F:iron ion binding"/>
    <property type="evidence" value="ECO:0007669"/>
    <property type="project" value="InterPro"/>
</dbReference>
<dbReference type="Gene3D" id="1.10.630.10">
    <property type="entry name" value="Cytochrome P450"/>
    <property type="match status" value="1"/>
</dbReference>
<dbReference type="GO" id="GO:0016705">
    <property type="term" value="F:oxidoreductase activity, acting on paired donors, with incorporation or reduction of molecular oxygen"/>
    <property type="evidence" value="ECO:0007669"/>
    <property type="project" value="InterPro"/>
</dbReference>
<name>A0A543NJG5_9ACTN</name>
<reference evidence="3 4" key="1">
    <citation type="submission" date="2019-06" db="EMBL/GenBank/DDBJ databases">
        <title>Sequencing the genomes of 1000 actinobacteria strains.</title>
        <authorList>
            <person name="Klenk H.-P."/>
        </authorList>
    </citation>
    <scope>NUCLEOTIDE SEQUENCE [LARGE SCALE GENOMIC DNA]</scope>
    <source>
        <strain evidence="3 4">DSM 45015</strain>
    </source>
</reference>
<dbReference type="PROSITE" id="PS00086">
    <property type="entry name" value="CYTOCHROME_P450"/>
    <property type="match status" value="1"/>
</dbReference>
<dbReference type="InterPro" id="IPR017972">
    <property type="entry name" value="Cyt_P450_CS"/>
</dbReference>
<dbReference type="EMBL" id="VFQC01000001">
    <property type="protein sequence ID" value="TQN31959.1"/>
    <property type="molecule type" value="Genomic_DNA"/>
</dbReference>
<dbReference type="AlphaFoldDB" id="A0A543NJG5"/>
<organism evidence="3 4">
    <name type="scientific">Haloactinospora alba</name>
    <dbReference type="NCBI Taxonomy" id="405555"/>
    <lineage>
        <taxon>Bacteria</taxon>
        <taxon>Bacillati</taxon>
        <taxon>Actinomycetota</taxon>
        <taxon>Actinomycetes</taxon>
        <taxon>Streptosporangiales</taxon>
        <taxon>Nocardiopsidaceae</taxon>
        <taxon>Haloactinospora</taxon>
    </lineage>
</organism>
<dbReference type="RefSeq" id="WP_141923531.1">
    <property type="nucleotide sequence ID" value="NZ_VFQC01000001.1"/>
</dbReference>
<sequence length="459" mass="49699">MHPPHSPASGTGPPPNSACPLYSGESPPPVPLTGQENLAELRERYGSAAPVELEPGVRAWLLLGYQENLEALRNTRSFSNDPRKWSLRREGHIPPDSPLRYVAQHLPQAATNDGEVHRRLRSPVAAALRRLDEETLQARVQYLADLHIDAFSGRGHAELVEEYGSALPAAVLNWIIGVSDDERAPDIAATDPQSSDRATAHEQLRTVTQYFTELARRKRDSPGHDLVSQLVAHESNLSDTEVAHSLTMLVTSGHGTTSALIGNALYRVLTDADLRSALFDFQLRVDDLVEQTLWNDPPQRSWLGRYAREDLRFGSADIRAGDGIVIGFAAAHSDPTATGSGESAAGLGSATNRAHLSWGAGAHQCPGQHLAWHIATTGISALLRRLPDTRLGTSPARIRRSGLLNGRGLLELPVTFTPVAASRSGGKTPPSTPETAQYAPRGGVSAPFAAMVARWRRRR</sequence>